<evidence type="ECO:0000256" key="5">
    <source>
        <dbReference type="ARBA" id="ARBA00023273"/>
    </source>
</evidence>
<dbReference type="GO" id="GO:0035869">
    <property type="term" value="C:ciliary transition zone"/>
    <property type="evidence" value="ECO:0007669"/>
    <property type="project" value="TreeGrafter"/>
</dbReference>
<feature type="region of interest" description="Disordered" evidence="7">
    <location>
        <begin position="120"/>
        <end position="143"/>
    </location>
</feature>
<proteinExistence type="inferred from homology"/>
<feature type="compositionally biased region" description="Gly residues" evidence="7">
    <location>
        <begin position="688"/>
        <end position="697"/>
    </location>
</feature>
<evidence type="ECO:0000256" key="3">
    <source>
        <dbReference type="ARBA" id="ARBA00023054"/>
    </source>
</evidence>
<dbReference type="PANTHER" id="PTHR14240">
    <property type="entry name" value="RETINITIS PIGMENTOSA GTPASE REGULATOR-INTERACTING PROTEIN"/>
    <property type="match status" value="1"/>
</dbReference>
<organism evidence="9 10">
    <name type="scientific">Trypanosoma rangeli SC58</name>
    <dbReference type="NCBI Taxonomy" id="429131"/>
    <lineage>
        <taxon>Eukaryota</taxon>
        <taxon>Discoba</taxon>
        <taxon>Euglenozoa</taxon>
        <taxon>Kinetoplastea</taxon>
        <taxon>Metakinetoplastina</taxon>
        <taxon>Trypanosomatida</taxon>
        <taxon>Trypanosomatidae</taxon>
        <taxon>Trypanosoma</taxon>
        <taxon>Herpetosoma</taxon>
    </lineage>
</organism>
<feature type="coiled-coil region" evidence="6">
    <location>
        <begin position="168"/>
        <end position="212"/>
    </location>
</feature>
<evidence type="ECO:0000259" key="8">
    <source>
        <dbReference type="Pfam" id="PF11618"/>
    </source>
</evidence>
<evidence type="ECO:0000256" key="2">
    <source>
        <dbReference type="ARBA" id="ARBA00006042"/>
    </source>
</evidence>
<reference evidence="9 10" key="1">
    <citation type="submission" date="2013-07" db="EMBL/GenBank/DDBJ databases">
        <authorList>
            <person name="Stoco P.H."/>
            <person name="Wagner G."/>
            <person name="Gerber A."/>
            <person name="Zaha A."/>
            <person name="Thompson C."/>
            <person name="Bartholomeu D.C."/>
            <person name="Luckemeyer D.D."/>
            <person name="Bahia D."/>
            <person name="Loreto E."/>
            <person name="Prestes E.B."/>
            <person name="Lima F.M."/>
            <person name="Rodrigues-Luiz G."/>
            <person name="Vallejo G.A."/>
            <person name="Filho J.F."/>
            <person name="Monteiro K.M."/>
            <person name="Tyler K.M."/>
            <person name="de Almeida L.G."/>
            <person name="Ortiz M.F."/>
            <person name="Siervo M.A."/>
            <person name="de Moraes M.H."/>
            <person name="Cunha O.L."/>
            <person name="Mendonca-Neto R."/>
            <person name="Silva R."/>
            <person name="Teixeira S.M."/>
            <person name="Murta S.M."/>
            <person name="Sincero T.C."/>
            <person name="Mendes T.A."/>
            <person name="Urmenyi T.P."/>
            <person name="Silva V.G."/>
            <person name="da Rocha W.D."/>
            <person name="Andersson B."/>
            <person name="Romanha A.J."/>
            <person name="Steindel M."/>
            <person name="de Vasconcelos A.T."/>
            <person name="Grisard E.C."/>
        </authorList>
    </citation>
    <scope>NUCLEOTIDE SEQUENCE [LARGE SCALE GENOMIC DNA]</scope>
    <source>
        <strain evidence="9 10">SC58</strain>
    </source>
</reference>
<dbReference type="GO" id="GO:0005856">
    <property type="term" value="C:cytoskeleton"/>
    <property type="evidence" value="ECO:0007669"/>
    <property type="project" value="UniProtKB-ARBA"/>
</dbReference>
<evidence type="ECO:0000256" key="4">
    <source>
        <dbReference type="ARBA" id="ARBA00023069"/>
    </source>
</evidence>
<feature type="region of interest" description="Disordered" evidence="7">
    <location>
        <begin position="668"/>
        <end position="720"/>
    </location>
</feature>
<evidence type="ECO:0000313" key="10">
    <source>
        <dbReference type="Proteomes" id="UP000031737"/>
    </source>
</evidence>
<evidence type="ECO:0000256" key="6">
    <source>
        <dbReference type="SAM" id="Coils"/>
    </source>
</evidence>
<keyword evidence="10" id="KW-1185">Reference proteome</keyword>
<dbReference type="PANTHER" id="PTHR14240:SF1">
    <property type="entry name" value="PROTEIN FANTOM-RELATED"/>
    <property type="match status" value="1"/>
</dbReference>
<accession>A0A061J556</accession>
<dbReference type="InterPro" id="IPR035892">
    <property type="entry name" value="C2_domain_sf"/>
</dbReference>
<dbReference type="Proteomes" id="UP000031737">
    <property type="component" value="Unassembled WGS sequence"/>
</dbReference>
<protein>
    <recommendedName>
        <fullName evidence="8">RPGR-interacting protein 1 first C2 domain-containing protein</fullName>
    </recommendedName>
</protein>
<keyword evidence="4" id="KW-0969">Cilium</keyword>
<comment type="subcellular location">
    <subcellularLocation>
        <location evidence="1">Cell projection</location>
        <location evidence="1">Cilium</location>
    </subcellularLocation>
</comment>
<evidence type="ECO:0000256" key="7">
    <source>
        <dbReference type="SAM" id="MobiDB-lite"/>
    </source>
</evidence>
<dbReference type="AlphaFoldDB" id="A0A061J556"/>
<dbReference type="InterPro" id="IPR031139">
    <property type="entry name" value="RPGRIP1_fam"/>
</dbReference>
<evidence type="ECO:0000313" key="9">
    <source>
        <dbReference type="EMBL" id="ESL08437.1"/>
    </source>
</evidence>
<name>A0A061J556_TRYRA</name>
<keyword evidence="3 6" id="KW-0175">Coiled coil</keyword>
<dbReference type="VEuPathDB" id="TriTrypDB:TRSC58_03860"/>
<comment type="caution">
    <text evidence="9">The sequence shown here is derived from an EMBL/GenBank/DDBJ whole genome shotgun (WGS) entry which is preliminary data.</text>
</comment>
<dbReference type="OrthoDB" id="272770at2759"/>
<dbReference type="GO" id="GO:1905515">
    <property type="term" value="P:non-motile cilium assembly"/>
    <property type="evidence" value="ECO:0007669"/>
    <property type="project" value="TreeGrafter"/>
</dbReference>
<gene>
    <name evidence="9" type="ORF">TRSC58_03860</name>
</gene>
<feature type="compositionally biased region" description="Low complexity" evidence="7">
    <location>
        <begin position="668"/>
        <end position="679"/>
    </location>
</feature>
<evidence type="ECO:0000256" key="1">
    <source>
        <dbReference type="ARBA" id="ARBA00004138"/>
    </source>
</evidence>
<dbReference type="InterPro" id="IPR021656">
    <property type="entry name" value="C2-C2_1"/>
</dbReference>
<dbReference type="SUPFAM" id="SSF49562">
    <property type="entry name" value="C2 domain (Calcium/lipid-binding domain, CaLB)"/>
    <property type="match status" value="1"/>
</dbReference>
<keyword evidence="5" id="KW-0966">Cell projection</keyword>
<dbReference type="Pfam" id="PF11618">
    <property type="entry name" value="C2-C2_1"/>
    <property type="match status" value="1"/>
</dbReference>
<feature type="region of interest" description="Disordered" evidence="7">
    <location>
        <begin position="459"/>
        <end position="481"/>
    </location>
</feature>
<sequence length="736" mass="81440">MESLVGVTESALRQAREEVQQDIADWRTSAAHWEEVSQLLYKDIAQRTQAHIQCREECEEAKRDRDEASMALREAWEDLKLCRAKLDIVWPTHRADTHDLTPAEILSTFGNYRAVFRQKRDTRSRRGDGAAVPPEETDGDEGEITVELCDVPMEEQIRELHEANGVLLAELEQLRITNELQAERLRKMELHVRREREEVQASTEALEQREEAAQQFLQTQLDHVAFLEAQVRSLRGYDVSPSISLRELGPGETVFELFLGQILSTETPEGVSLRNTFPPIFCSVDFLLHETITTPIVTGLNGFLDTTVSFCVAMDALLQRYLQSRELLVQLHRVRSQDEIEERASTQTDAHNALFAERLYSTLAEGFVSLFSLVSVEACRNAQRPTLSGHIPLYTPGGHHIASVEFTVTVRTPFSDTFRALAAEASKERRPQLTTAATAVAANAPRSEGRMQLVPTRHHSEAVGSVSTTSSSSTSLLDSKSHNRTSGFTLVPRAAAMASVSSFSASSTPIRSLMVDVCKLHLPSSLVPVPRLSCYYALAPLGRDVYLPAPPTPRYECEYLQEGGSHGTCFPIASVRELLAVTREPFMLFFFDASSLAVRGSERRGEGPYWAMAMAEWRLALERPEEYVSLELPLMDQQGCPVQGAFVQVRLLATSKIQGAEASLATTLETARPATATPRASRDEHAGNGSGGGGSRGGAAPVLGNDVLQRGSSDRRTHGTILDSVELEMIRRQLDS</sequence>
<feature type="compositionally biased region" description="Low complexity" evidence="7">
    <location>
        <begin position="465"/>
        <end position="478"/>
    </location>
</feature>
<comment type="similarity">
    <text evidence="2">Belongs to the RPGRIP1 family.</text>
</comment>
<dbReference type="Gene3D" id="2.60.40.150">
    <property type="entry name" value="C2 domain"/>
    <property type="match status" value="1"/>
</dbReference>
<dbReference type="EMBL" id="AUPL01003860">
    <property type="protein sequence ID" value="ESL08437.1"/>
    <property type="molecule type" value="Genomic_DNA"/>
</dbReference>
<feature type="domain" description="RPGR-interacting protein 1 first C2" evidence="8">
    <location>
        <begin position="246"/>
        <end position="366"/>
    </location>
</feature>